<evidence type="ECO:0000256" key="1">
    <source>
        <dbReference type="ARBA" id="ARBA00008894"/>
    </source>
</evidence>
<comment type="caution">
    <text evidence="7">The sequence shown here is derived from an EMBL/GenBank/DDBJ whole genome shotgun (WGS) entry which is preliminary data.</text>
</comment>
<dbReference type="GO" id="GO:0043531">
    <property type="term" value="F:ADP binding"/>
    <property type="evidence" value="ECO:0007669"/>
    <property type="project" value="InterPro"/>
</dbReference>
<dbReference type="PANTHER" id="PTHR33463:SF203">
    <property type="entry name" value="AAA+ ATPASE DOMAIN-CONTAINING PROTEIN"/>
    <property type="match status" value="1"/>
</dbReference>
<dbReference type="InterPro" id="IPR003591">
    <property type="entry name" value="Leu-rich_rpt_typical-subtyp"/>
</dbReference>
<dbReference type="InterPro" id="IPR001611">
    <property type="entry name" value="Leu-rich_rpt"/>
</dbReference>
<dbReference type="Proteomes" id="UP000306102">
    <property type="component" value="Unassembled WGS sequence"/>
</dbReference>
<keyword evidence="3" id="KW-0677">Repeat</keyword>
<dbReference type="SUPFAM" id="SSF52058">
    <property type="entry name" value="L domain-like"/>
    <property type="match status" value="3"/>
</dbReference>
<feature type="domain" description="Disease resistance protein At4g27190-like leucine-rich repeats" evidence="6">
    <location>
        <begin position="1113"/>
        <end position="1220"/>
    </location>
</feature>
<name>A0A4S4D2Z3_CAMSN</name>
<dbReference type="EMBL" id="SDRB02013014">
    <property type="protein sequence ID" value="THF96133.1"/>
    <property type="molecule type" value="Genomic_DNA"/>
</dbReference>
<dbReference type="PROSITE" id="PS51450">
    <property type="entry name" value="LRR"/>
    <property type="match status" value="3"/>
</dbReference>
<dbReference type="InterPro" id="IPR027417">
    <property type="entry name" value="P-loop_NTPase"/>
</dbReference>
<dbReference type="SUPFAM" id="SSF52047">
    <property type="entry name" value="RNI-like"/>
    <property type="match status" value="1"/>
</dbReference>
<keyword evidence="2" id="KW-0433">Leucine-rich repeat</keyword>
<comment type="similarity">
    <text evidence="1">Belongs to the disease resistance NB-LRR family.</text>
</comment>
<dbReference type="Pfam" id="PF13855">
    <property type="entry name" value="LRR_8"/>
    <property type="match status" value="2"/>
</dbReference>
<feature type="domain" description="NB-ARC" evidence="5">
    <location>
        <begin position="13"/>
        <end position="191"/>
    </location>
</feature>
<evidence type="ECO:0000313" key="8">
    <source>
        <dbReference type="Proteomes" id="UP000306102"/>
    </source>
</evidence>
<dbReference type="Gene3D" id="3.40.50.300">
    <property type="entry name" value="P-loop containing nucleotide triphosphate hydrolases"/>
    <property type="match status" value="1"/>
</dbReference>
<organism evidence="7 8">
    <name type="scientific">Camellia sinensis var. sinensis</name>
    <name type="common">China tea</name>
    <dbReference type="NCBI Taxonomy" id="542762"/>
    <lineage>
        <taxon>Eukaryota</taxon>
        <taxon>Viridiplantae</taxon>
        <taxon>Streptophyta</taxon>
        <taxon>Embryophyta</taxon>
        <taxon>Tracheophyta</taxon>
        <taxon>Spermatophyta</taxon>
        <taxon>Magnoliopsida</taxon>
        <taxon>eudicotyledons</taxon>
        <taxon>Gunneridae</taxon>
        <taxon>Pentapetalae</taxon>
        <taxon>asterids</taxon>
        <taxon>Ericales</taxon>
        <taxon>Theaceae</taxon>
        <taxon>Camellia</taxon>
    </lineage>
</organism>
<evidence type="ECO:0000256" key="3">
    <source>
        <dbReference type="ARBA" id="ARBA00022737"/>
    </source>
</evidence>
<dbReference type="PANTHER" id="PTHR33463">
    <property type="entry name" value="NB-ARC DOMAIN-CONTAINING PROTEIN-RELATED"/>
    <property type="match status" value="1"/>
</dbReference>
<dbReference type="Pfam" id="PF00931">
    <property type="entry name" value="NB-ARC"/>
    <property type="match status" value="1"/>
</dbReference>
<dbReference type="InterPro" id="IPR002182">
    <property type="entry name" value="NB-ARC"/>
</dbReference>
<reference evidence="7 8" key="1">
    <citation type="journal article" date="2018" name="Proc. Natl. Acad. Sci. U.S.A.">
        <title>Draft genome sequence of Camellia sinensis var. sinensis provides insights into the evolution of the tea genome and tea quality.</title>
        <authorList>
            <person name="Wei C."/>
            <person name="Yang H."/>
            <person name="Wang S."/>
            <person name="Zhao J."/>
            <person name="Liu C."/>
            <person name="Gao L."/>
            <person name="Xia E."/>
            <person name="Lu Y."/>
            <person name="Tai Y."/>
            <person name="She G."/>
            <person name="Sun J."/>
            <person name="Cao H."/>
            <person name="Tong W."/>
            <person name="Gao Q."/>
            <person name="Li Y."/>
            <person name="Deng W."/>
            <person name="Jiang X."/>
            <person name="Wang W."/>
            <person name="Chen Q."/>
            <person name="Zhang S."/>
            <person name="Li H."/>
            <person name="Wu J."/>
            <person name="Wang P."/>
            <person name="Li P."/>
            <person name="Shi C."/>
            <person name="Zheng F."/>
            <person name="Jian J."/>
            <person name="Huang B."/>
            <person name="Shan D."/>
            <person name="Shi M."/>
            <person name="Fang C."/>
            <person name="Yue Y."/>
            <person name="Li F."/>
            <person name="Li D."/>
            <person name="Wei S."/>
            <person name="Han B."/>
            <person name="Jiang C."/>
            <person name="Yin Y."/>
            <person name="Xia T."/>
            <person name="Zhang Z."/>
            <person name="Bennetzen J.L."/>
            <person name="Zhao S."/>
            <person name="Wan X."/>
        </authorList>
    </citation>
    <scope>NUCLEOTIDE SEQUENCE [LARGE SCALE GENOMIC DNA]</scope>
    <source>
        <strain evidence="8">cv. Shuchazao</strain>
        <tissue evidence="7">Leaf</tissue>
    </source>
</reference>
<evidence type="ECO:0000259" key="5">
    <source>
        <dbReference type="Pfam" id="PF00931"/>
    </source>
</evidence>
<dbReference type="PRINTS" id="PR00364">
    <property type="entry name" value="DISEASERSIST"/>
</dbReference>
<dbReference type="SUPFAM" id="SSF52540">
    <property type="entry name" value="P-loop containing nucleoside triphosphate hydrolases"/>
    <property type="match status" value="1"/>
</dbReference>
<dbReference type="GO" id="GO:0006952">
    <property type="term" value="P:defense response"/>
    <property type="evidence" value="ECO:0007669"/>
    <property type="project" value="UniProtKB-ARBA"/>
</dbReference>
<accession>A0A4S4D2Z3</accession>
<evidence type="ECO:0000259" key="6">
    <source>
        <dbReference type="Pfam" id="PF23247"/>
    </source>
</evidence>
<keyword evidence="4" id="KW-0611">Plant defense</keyword>
<dbReference type="Pfam" id="PF23247">
    <property type="entry name" value="LRR_RPS2"/>
    <property type="match status" value="1"/>
</dbReference>
<protein>
    <submittedName>
        <fullName evidence="7">Uncharacterized protein</fullName>
    </submittedName>
</protein>
<gene>
    <name evidence="7" type="ORF">TEA_020028</name>
</gene>
<evidence type="ECO:0000256" key="4">
    <source>
        <dbReference type="ARBA" id="ARBA00022821"/>
    </source>
</evidence>
<evidence type="ECO:0000313" key="7">
    <source>
        <dbReference type="EMBL" id="THF96133.1"/>
    </source>
</evidence>
<dbReference type="STRING" id="542762.A0A4S4D2Z3"/>
<evidence type="ECO:0000256" key="2">
    <source>
        <dbReference type="ARBA" id="ARBA00022614"/>
    </source>
</evidence>
<dbReference type="InterPro" id="IPR050905">
    <property type="entry name" value="Plant_NBS-LRR"/>
</dbReference>
<dbReference type="SMART" id="SM00369">
    <property type="entry name" value="LRR_TYP"/>
    <property type="match status" value="6"/>
</dbReference>
<dbReference type="InterPro" id="IPR057135">
    <property type="entry name" value="At4g27190-like_LRR"/>
</dbReference>
<dbReference type="Gene3D" id="3.80.10.10">
    <property type="entry name" value="Ribonuclease Inhibitor"/>
    <property type="match status" value="5"/>
</dbReference>
<dbReference type="InterPro" id="IPR032675">
    <property type="entry name" value="LRR_dom_sf"/>
</dbReference>
<keyword evidence="8" id="KW-1185">Reference proteome</keyword>
<sequence length="1343" mass="151628">MAPCTVVQRKDNISKLLRDDNVKKIILVGDSGVGKTWTARQVSNHAIKDGLFEIAVWVFLNRENDVPTLCKSIAHQLSLHPISEEWEAEDGKEGEAKKENHEDLQMMIAEALVGKRFLLILDDEGDKMDEEQIISLFNLHLFNLHDQSSYKVIITKAKNNTAYATSGTEGVILVEPLSVEESLSLWRERVGRSIYEDLAIEALAKTFIEKTKYLPSAIILMAKAFSYFVQHDSGTRILERYLKEASASDKESYNITQLVRSGYDLLPRNVLIDCCRRGSHYFRDRGSIHYNELIAYWVMEGYFGHVDCIEKAYEKGHSVFMELVDFQVLKKLEGGFVIMDSAIIDLDDSDRYGFGGTASLGLADLSEDVDWEGFGRITQKDGMIKSLCTGKKDQKLSTLFLNGNRCGEIKDNFFGSKKELQVLALFNPTLKSLTQLLSDMHELRVLVLRGCHFLEKINEKFELQRLTVLEISNASSLQEIPDDFFDHMLQLQSLHISELKVNHLPSSLEKLKELRWLILRDCSCFKTLISLNSFSKLLVCDVSGAKSLTTFRDKAFKDIPKLQTLDLSRTSIKSLPKLIKLRDLTHFSLSGCKSLDRLPRTESLTTLQTLDLSGARNFKEFHEQSLGNSGGLKILDLSETPLEKLPSKINPRHLFLKHCSQLKKLPCLEALKDLEVLDLSGSKSLVEIEDQFFSRLRSLQILNLSETSIKTLPSLANQNNIRQLLLSGCIALKVIEDKSFEHMSFLQHLDLSETSLEYLPSLLNLSNLSVLSLKNCTNLIAIPLLESLTNLEELNLCGISTLTKNGAGFLEHRSHLRILDLSETQLEELPSMSNLKKLRQLSLRGCQGLQKVLNLEELTRLEVLDLSRTAVTHLPPLHNFSNLKQLLLGGCSKLEGFLDVEMHDLLGPTAKELPYGISKLTHLECLDLPNMKTIEEAESRNTKSLPEEDWGISSFLDKTHRDNGKPPISVNGIQFLQVLKKNPSLLTRFHFCVHPSTKGQNKNGDTYSYGNDLIFRDTHFQTVEFGRFKDQRVLEINGFDHFPKGAEDILCSVDCVFFINNTFNKWLSDIGVSTLKAIKGCWIERCAEMEGVFHAGKEEDIAKLGETLEILGVSNAINLYSVHSGNLLWQGFKNLKSLYLDCCPKLSTVFSSSQLPKNLIVLQVKFCNKLESVFEQTSPEPKLPKLETLCLWELPELKSIGCTLPSLQTLKVWECPKLQNSEINVSLVESLQTLWISNVVDLKSVYSGSQQPESLRNLVTLVLQSCPMLENVLSSPQPPQSLKTLKIKSCNKLKTLFEHDTSSDYVLQKLETLDLQELPKLEKIGGKFPSVEKHIIMGCPKCR</sequence>
<proteinExistence type="inferred from homology"/>
<dbReference type="GO" id="GO:0051707">
    <property type="term" value="P:response to other organism"/>
    <property type="evidence" value="ECO:0007669"/>
    <property type="project" value="UniProtKB-ARBA"/>
</dbReference>